<dbReference type="AlphaFoldDB" id="A0A8J5C385"/>
<dbReference type="EMBL" id="JACMSC010000021">
    <property type="protein sequence ID" value="KAG6469993.1"/>
    <property type="molecule type" value="Genomic_DNA"/>
</dbReference>
<proteinExistence type="predicted"/>
<accession>A0A8J5C385</accession>
<name>A0A8J5C385_ZINOF</name>
<dbReference type="InterPro" id="IPR004902">
    <property type="entry name" value="Rhabdo_ncap_2"/>
</dbReference>
<protein>
    <submittedName>
        <fullName evidence="2">Uncharacterized protein</fullName>
    </submittedName>
</protein>
<organism evidence="2 3">
    <name type="scientific">Zingiber officinale</name>
    <name type="common">Ginger</name>
    <name type="synonym">Amomum zingiber</name>
    <dbReference type="NCBI Taxonomy" id="94328"/>
    <lineage>
        <taxon>Eukaryota</taxon>
        <taxon>Viridiplantae</taxon>
        <taxon>Streptophyta</taxon>
        <taxon>Embryophyta</taxon>
        <taxon>Tracheophyta</taxon>
        <taxon>Spermatophyta</taxon>
        <taxon>Magnoliopsida</taxon>
        <taxon>Liliopsida</taxon>
        <taxon>Zingiberales</taxon>
        <taxon>Zingiberaceae</taxon>
        <taxon>Zingiber</taxon>
    </lineage>
</organism>
<dbReference type="Proteomes" id="UP000734854">
    <property type="component" value="Unassembled WGS sequence"/>
</dbReference>
<sequence length="435" mass="49235">MSAGFDLEDIEQRLRNFRLAKGKGAATSQVPQATQAAVTQPLSYEGIETTDHSYQKAGRSIDPIEERINKYLQEPIVLPEIPEEFAKFDSITADLRPVKYDFPDNALAGQAGITLERHTVEEVAILGRKVIPMISSGFSKRGVAALFPLAYNLKAPRVNSTGEYVFPDVERIITSIADERYDEYPEEMISRQGPFEPITATVDVEEESAVYSYLACSMLRLFTKPVANYIKAWNRITAGYAKFYRKQAGMRLPTPTEESMRGLSNWFAVDPRAKVTLYRILWLGNSTEEYMGFKKFLYDMHLTYTGMHIVDILLQLCEQLNCSPGGVLALINCRETERQVQCLTHLLKILADTGECHKKRMWRYGRIFDETFMADLQTKACPKLVYIMASALQMVAPERHSGILKIAQLADVSEENKKKCKVAAKQMLQSIKEPL</sequence>
<comment type="caution">
    <text evidence="2">The sequence shown here is derived from an EMBL/GenBank/DDBJ whole genome shotgun (WGS) entry which is preliminary data.</text>
</comment>
<evidence type="ECO:0000256" key="1">
    <source>
        <dbReference type="ARBA" id="ARBA00004328"/>
    </source>
</evidence>
<dbReference type="OrthoDB" id="1710629at2759"/>
<gene>
    <name evidence="2" type="ORF">ZIOFF_070932</name>
</gene>
<dbReference type="Pfam" id="PF03216">
    <property type="entry name" value="Rhabdo_ncap_2"/>
    <property type="match status" value="1"/>
</dbReference>
<reference evidence="2 3" key="1">
    <citation type="submission" date="2020-08" db="EMBL/GenBank/DDBJ databases">
        <title>Plant Genome Project.</title>
        <authorList>
            <person name="Zhang R.-G."/>
        </authorList>
    </citation>
    <scope>NUCLEOTIDE SEQUENCE [LARGE SCALE GENOMIC DNA]</scope>
    <source>
        <tissue evidence="2">Rhizome</tissue>
    </source>
</reference>
<evidence type="ECO:0000313" key="2">
    <source>
        <dbReference type="EMBL" id="KAG6469993.1"/>
    </source>
</evidence>
<comment type="subcellular location">
    <subcellularLocation>
        <location evidence="1">Virion</location>
    </subcellularLocation>
</comment>
<evidence type="ECO:0000313" key="3">
    <source>
        <dbReference type="Proteomes" id="UP000734854"/>
    </source>
</evidence>
<keyword evidence="3" id="KW-1185">Reference proteome</keyword>